<dbReference type="RefSeq" id="WP_025358253.1">
    <property type="nucleotide sequence ID" value="NZ_CP007155.1"/>
</dbReference>
<dbReference type="STRING" id="1449976.KALB_4862"/>
<dbReference type="HOGENOM" id="CLU_2844159_0_0_11"/>
<proteinExistence type="predicted"/>
<organism evidence="1 2">
    <name type="scientific">Kutzneria albida DSM 43870</name>
    <dbReference type="NCBI Taxonomy" id="1449976"/>
    <lineage>
        <taxon>Bacteria</taxon>
        <taxon>Bacillati</taxon>
        <taxon>Actinomycetota</taxon>
        <taxon>Actinomycetes</taxon>
        <taxon>Pseudonocardiales</taxon>
        <taxon>Pseudonocardiaceae</taxon>
        <taxon>Kutzneria</taxon>
    </lineage>
</organism>
<dbReference type="Proteomes" id="UP000019225">
    <property type="component" value="Chromosome"/>
</dbReference>
<dbReference type="KEGG" id="kal:KALB_4862"/>
<dbReference type="AlphaFoldDB" id="W5WJ87"/>
<keyword evidence="2" id="KW-1185">Reference proteome</keyword>
<name>W5WJ87_9PSEU</name>
<dbReference type="EMBL" id="CP007155">
    <property type="protein sequence ID" value="AHH98224.1"/>
    <property type="molecule type" value="Genomic_DNA"/>
</dbReference>
<sequence>MAKHCKNCGYVIKQSSQHGGAHIHAGTKMVRCSVGIEAEITVAEPGDNSSPVAEIIQAGLMEVES</sequence>
<gene>
    <name evidence="1" type="ORF">KALB_4862</name>
</gene>
<evidence type="ECO:0000313" key="2">
    <source>
        <dbReference type="Proteomes" id="UP000019225"/>
    </source>
</evidence>
<reference evidence="1 2" key="1">
    <citation type="journal article" date="2014" name="BMC Genomics">
        <title>Complete genome sequence of producer of the glycopeptide antibiotic Aculeximycin Kutzneria albida DSM 43870T, a representative of minor genus of Pseudonocardiaceae.</title>
        <authorList>
            <person name="Rebets Y."/>
            <person name="Tokovenko B."/>
            <person name="Lushchyk I."/>
            <person name="Ruckert C."/>
            <person name="Zaburannyi N."/>
            <person name="Bechthold A."/>
            <person name="Kalinowski J."/>
            <person name="Luzhetskyy A."/>
        </authorList>
    </citation>
    <scope>NUCLEOTIDE SEQUENCE [LARGE SCALE GENOMIC DNA]</scope>
    <source>
        <strain evidence="1">DSM 43870</strain>
    </source>
</reference>
<accession>W5WJ87</accession>
<evidence type="ECO:0000313" key="1">
    <source>
        <dbReference type="EMBL" id="AHH98224.1"/>
    </source>
</evidence>
<protein>
    <submittedName>
        <fullName evidence="1">Uncharacterized protein</fullName>
    </submittedName>
</protein>